<dbReference type="EMBL" id="CP015230">
    <property type="protein sequence ID" value="ANP39911.1"/>
    <property type="molecule type" value="Genomic_DNA"/>
</dbReference>
<proteinExistence type="predicted"/>
<sequence length="123" mass="13922">MLFDPTVTLGNLLAALALLVSLCTTVFAWFASRRSNVEARFQRVDERFKEGSDRMDRQEGRIARAEQSIQSLPGKDDIHQIELSLANLAGTLQRVEAVMEGNQKIMSRLETVVTRHEDHLLNK</sequence>
<dbReference type="GeneID" id="28248957"/>
<dbReference type="Pfam" id="PF10805">
    <property type="entry name" value="DUF2730"/>
    <property type="match status" value="1"/>
</dbReference>
<dbReference type="STRING" id="1265309.K529_003955"/>
<dbReference type="Proteomes" id="UP000013243">
    <property type="component" value="Chromosome"/>
</dbReference>
<protein>
    <recommendedName>
        <fullName evidence="4">DUF2730 family protein</fullName>
    </recommendedName>
</protein>
<organism evidence="2 3">
    <name type="scientific">Tritonibacter mobilis F1926</name>
    <dbReference type="NCBI Taxonomy" id="1265309"/>
    <lineage>
        <taxon>Bacteria</taxon>
        <taxon>Pseudomonadati</taxon>
        <taxon>Pseudomonadota</taxon>
        <taxon>Alphaproteobacteria</taxon>
        <taxon>Rhodobacterales</taxon>
        <taxon>Paracoccaceae</taxon>
        <taxon>Tritonibacter</taxon>
    </lineage>
</organism>
<feature type="transmembrane region" description="Helical" evidence="1">
    <location>
        <begin position="12"/>
        <end position="31"/>
    </location>
</feature>
<dbReference type="RefSeq" id="WP_005615251.1">
    <property type="nucleotide sequence ID" value="NZ_CP015230.1"/>
</dbReference>
<accession>A0A1B1A050</accession>
<dbReference type="InterPro" id="IPR020269">
    <property type="entry name" value="Phage_Mu_Releasin"/>
</dbReference>
<evidence type="ECO:0000256" key="1">
    <source>
        <dbReference type="SAM" id="Phobius"/>
    </source>
</evidence>
<keyword evidence="1" id="KW-1133">Transmembrane helix</keyword>
<name>A0A1B1A050_9RHOB</name>
<keyword evidence="1" id="KW-0472">Membrane</keyword>
<dbReference type="AlphaFoldDB" id="A0A1B1A050"/>
<gene>
    <name evidence="2" type="ORF">K529_003955</name>
</gene>
<evidence type="ECO:0000313" key="2">
    <source>
        <dbReference type="EMBL" id="ANP39911.1"/>
    </source>
</evidence>
<dbReference type="KEGG" id="rmb:K529_003955"/>
<keyword evidence="1" id="KW-0812">Transmembrane</keyword>
<reference evidence="2 3" key="1">
    <citation type="journal article" date="2016" name="ISME J.">
        <title>Global occurrence and heterogeneity of the Roseobacter-clade species Ruegeria mobilis.</title>
        <authorList>
            <person name="Sonnenschein E."/>
            <person name="Gram L."/>
        </authorList>
    </citation>
    <scope>NUCLEOTIDE SEQUENCE [LARGE SCALE GENOMIC DNA]</scope>
    <source>
        <strain evidence="2 3">F1926</strain>
    </source>
</reference>
<evidence type="ECO:0008006" key="4">
    <source>
        <dbReference type="Google" id="ProtNLM"/>
    </source>
</evidence>
<dbReference type="OrthoDB" id="7645981at2"/>
<evidence type="ECO:0000313" key="3">
    <source>
        <dbReference type="Proteomes" id="UP000013243"/>
    </source>
</evidence>